<keyword evidence="1" id="KW-0472">Membrane</keyword>
<dbReference type="RefSeq" id="WP_212822129.1">
    <property type="nucleotide sequence ID" value="NZ_AP023417.1"/>
</dbReference>
<gene>
    <name evidence="4" type="ORF">MM35RIKEN_23380</name>
</gene>
<keyword evidence="2" id="KW-0732">Signal</keyword>
<dbReference type="SUPFAM" id="SSF49478">
    <property type="entry name" value="Cna protein B-type domain"/>
    <property type="match status" value="1"/>
</dbReference>
<organism evidence="4 5">
    <name type="scientific">Vescimonas fastidiosa</name>
    <dbReference type="NCBI Taxonomy" id="2714353"/>
    <lineage>
        <taxon>Bacteria</taxon>
        <taxon>Bacillati</taxon>
        <taxon>Bacillota</taxon>
        <taxon>Clostridia</taxon>
        <taxon>Eubacteriales</taxon>
        <taxon>Oscillospiraceae</taxon>
        <taxon>Vescimonas</taxon>
    </lineage>
</organism>
<evidence type="ECO:0000313" key="4">
    <source>
        <dbReference type="EMBL" id="BCK80146.1"/>
    </source>
</evidence>
<dbReference type="InterPro" id="IPR041033">
    <property type="entry name" value="SpaA_PFL_dom_1"/>
</dbReference>
<dbReference type="AlphaFoldDB" id="A0A810Q345"/>
<keyword evidence="1" id="KW-0812">Transmembrane</keyword>
<name>A0A810Q345_9FIRM</name>
<dbReference type="EMBL" id="AP023417">
    <property type="protein sequence ID" value="BCK80146.1"/>
    <property type="molecule type" value="Genomic_DNA"/>
</dbReference>
<protein>
    <recommendedName>
        <fullName evidence="3">SpaA-like prealbumin fold domain-containing protein</fullName>
    </recommendedName>
</protein>
<evidence type="ECO:0000259" key="3">
    <source>
        <dbReference type="Pfam" id="PF17802"/>
    </source>
</evidence>
<keyword evidence="5" id="KW-1185">Reference proteome</keyword>
<evidence type="ECO:0000256" key="2">
    <source>
        <dbReference type="SAM" id="SignalP"/>
    </source>
</evidence>
<evidence type="ECO:0000313" key="5">
    <source>
        <dbReference type="Proteomes" id="UP000681343"/>
    </source>
</evidence>
<feature type="transmembrane region" description="Helical" evidence="1">
    <location>
        <begin position="415"/>
        <end position="433"/>
    </location>
</feature>
<dbReference type="Gene3D" id="2.60.40.10">
    <property type="entry name" value="Immunoglobulins"/>
    <property type="match status" value="1"/>
</dbReference>
<evidence type="ECO:0000256" key="1">
    <source>
        <dbReference type="SAM" id="Phobius"/>
    </source>
</evidence>
<feature type="signal peptide" evidence="2">
    <location>
        <begin position="1"/>
        <end position="28"/>
    </location>
</feature>
<accession>A0A810Q345</accession>
<dbReference type="InterPro" id="IPR013783">
    <property type="entry name" value="Ig-like_fold"/>
</dbReference>
<reference evidence="4" key="1">
    <citation type="submission" date="2020-09" db="EMBL/GenBank/DDBJ databases">
        <title>New species isolated from human feces.</title>
        <authorList>
            <person name="Kitahara M."/>
            <person name="Shigeno Y."/>
            <person name="Shime M."/>
            <person name="Matsumoto Y."/>
            <person name="Nakamura S."/>
            <person name="Motooka D."/>
            <person name="Fukuoka S."/>
            <person name="Nishikawa H."/>
            <person name="Benno Y."/>
        </authorList>
    </citation>
    <scope>NUCLEOTIDE SEQUENCE</scope>
    <source>
        <strain evidence="4">MM35</strain>
        <plasmid evidence="4">pMM35_02</plasmid>
    </source>
</reference>
<dbReference type="Proteomes" id="UP000681343">
    <property type="component" value="Plasmid pMM35_02"/>
</dbReference>
<keyword evidence="4" id="KW-0614">Plasmid</keyword>
<feature type="chain" id="PRO_5032396509" description="SpaA-like prealbumin fold domain-containing protein" evidence="2">
    <location>
        <begin position="29"/>
        <end position="443"/>
    </location>
</feature>
<keyword evidence="1" id="KW-1133">Transmembrane helix</keyword>
<dbReference type="KEGG" id="vfa:MM35RIKEN_23380"/>
<geneLocation type="plasmid" evidence="4 5">
    <name>pMM35_02</name>
</geneLocation>
<dbReference type="Pfam" id="PF17802">
    <property type="entry name" value="SpaA"/>
    <property type="match status" value="1"/>
</dbReference>
<proteinExistence type="predicted"/>
<sequence>MKKTIPKPLTLVCLLAVLMGLSAVTAHAETISGTISGGRNYHYYEDKSNVPQWGPFISTKLKYFTRSDTGKTVPAYCMEPAAASSGSALGYSSVSWSALSWNQRYAVTLALAYGHGGSYTFDMNPDYAQLATQAIIWEFVCGYRSPTYPYTLHDITCNRMFRYVDAGVGQAYDTIIDRMMQHGKLPSFAVRYRNQLSESNAIELDWDGSRYTGTVTDTNGVLSQYSFGCNIGGVTIRQEGNALTVTATKEAAEKLDGYVSSEKGYSLDVDGTEAVLLEPSNGSNFQSCAALTTLPDPVWAYIQFKVNKVGSISVRKVDAAGEALAGVEFLLETSADGQPWTEVCSVNTGADGLAQWENLKTGVQYRITEAKTPVGYTLLPEPVEVGTLTADAADITITLCNNAGFELPFTGGTGFTTYFLLAALMLCMGVYFCKKSNIRKENN</sequence>
<feature type="domain" description="SpaA-like prealbumin fold" evidence="3">
    <location>
        <begin position="310"/>
        <end position="398"/>
    </location>
</feature>